<dbReference type="Proteomes" id="UP000256999">
    <property type="component" value="Unassembled WGS sequence"/>
</dbReference>
<dbReference type="InterPro" id="IPR015305">
    <property type="entry name" value="DUF1961"/>
</dbReference>
<dbReference type="EMBL" id="QUOV01000001">
    <property type="protein sequence ID" value="REL34354.1"/>
    <property type="molecule type" value="Genomic_DNA"/>
</dbReference>
<dbReference type="Pfam" id="PF09224">
    <property type="entry name" value="DUF1961"/>
    <property type="match status" value="1"/>
</dbReference>
<dbReference type="AlphaFoldDB" id="A0A3E0UCA2"/>
<dbReference type="InterPro" id="IPR013320">
    <property type="entry name" value="ConA-like_dom_sf"/>
</dbReference>
<organism evidence="2 3">
    <name type="scientific">Thalassotalea euphylliae</name>
    <dbReference type="NCBI Taxonomy" id="1655234"/>
    <lineage>
        <taxon>Bacteria</taxon>
        <taxon>Pseudomonadati</taxon>
        <taxon>Pseudomonadota</taxon>
        <taxon>Gammaproteobacteria</taxon>
        <taxon>Alteromonadales</taxon>
        <taxon>Colwelliaceae</taxon>
        <taxon>Thalassotalea</taxon>
    </lineage>
</organism>
<feature type="signal peptide" evidence="1">
    <location>
        <begin position="1"/>
        <end position="19"/>
    </location>
</feature>
<keyword evidence="1" id="KW-0732">Signal</keyword>
<gene>
    <name evidence="2" type="ORF">DXX92_02745</name>
</gene>
<comment type="caution">
    <text evidence="2">The sequence shown here is derived from an EMBL/GenBank/DDBJ whole genome shotgun (WGS) entry which is preliminary data.</text>
</comment>
<dbReference type="Gene3D" id="2.60.120.200">
    <property type="match status" value="1"/>
</dbReference>
<reference evidence="2 3" key="1">
    <citation type="submission" date="2018-08" db="EMBL/GenBank/DDBJ databases">
        <title>Thalassotalea euphylliae genome.</title>
        <authorList>
            <person name="Summers S."/>
            <person name="Rice S.A."/>
            <person name="Freckelton M.L."/>
            <person name="Nedved B.T."/>
            <person name="Hadfield M.G."/>
        </authorList>
    </citation>
    <scope>NUCLEOTIDE SEQUENCE [LARGE SCALE GENOMIC DNA]</scope>
    <source>
        <strain evidence="2 3">H2</strain>
    </source>
</reference>
<dbReference type="InterPro" id="IPR012334">
    <property type="entry name" value="Pectin_lyas_fold"/>
</dbReference>
<evidence type="ECO:0000313" key="3">
    <source>
        <dbReference type="Proteomes" id="UP000256999"/>
    </source>
</evidence>
<sequence>MMRNKLMILLCLLSMHAAAQPSSVVQESSIVQHSSVVQKTSIARQSLPVDHPMPVLLQGDYRSDELHQVLGSQRIYQADFSSKESLAKEWQVEGPAKLTLNKAQQLTFESQLTTDFIQAYQQGLFDFVPNQLGQYYQVLGQLAQATLPNEQYQRMLDAQQRFKGGHVVLWNKQQLPDSYIVEFDLQHQSPMGLFILFFSASGLNNESIFSPALAKRNGVFKQYTSGDIQSYHVSSYTPHRSTANLRKNHHGGQLLKSQPDMAALAPDKAYKYRLIKWRDRFQLYLNDQLQMDYVDKDNALQGGHVGLRLMASARAMVSDFNLYQLQQNPFELPASKQQVTVSNSEQLIDALAKVTAGTTIWLESGKYPDVAAELSTSGTLTERIYIKAKQPGQVLFTGKPALKITGSHITLTGIRFTDGSRFDNSAYVKNKGNKISQKAPYILDLQGSYIRISNCSIDFFDRHHATWLNIEGSKNRVDHCTFVNKQTHGGVLSNAKPPASGAFHRFDHNYFSRPDIGSDNAEVIRLATGWSHNIDAYMTVEYNVFEQCNGEGEVISDKSSSNTIRLNRFTNNLGGLSLRQGNYSHVYGNWFERQQSPHIGNIKESSQHKRSKRARDFGVMIRGKHHLIENNHFQGGGPNLVKLVNGQPEGYQKPGRPKSLPRHHIAAEQVVLRRNNFIPTGVLAEIDKRKLNKDRSVLAHDVSFIANLIYGQPGWQLLSSMPYEGVSWQDNGIVALQNPVADLDKGTNGYFKRRADLPNAYQQRFGSQPLTNYMQLHRAGASWQDYPVAPH</sequence>
<evidence type="ECO:0000313" key="2">
    <source>
        <dbReference type="EMBL" id="REL34354.1"/>
    </source>
</evidence>
<accession>A0A3E0UCA2</accession>
<dbReference type="Pfam" id="PF14592">
    <property type="entry name" value="Chondroitinas_B"/>
    <property type="match status" value="1"/>
</dbReference>
<proteinExistence type="predicted"/>
<evidence type="ECO:0000256" key="1">
    <source>
        <dbReference type="SAM" id="SignalP"/>
    </source>
</evidence>
<dbReference type="InterPro" id="IPR011050">
    <property type="entry name" value="Pectin_lyase_fold/virulence"/>
</dbReference>
<dbReference type="SUPFAM" id="SSF49899">
    <property type="entry name" value="Concanavalin A-like lectins/glucanases"/>
    <property type="match status" value="1"/>
</dbReference>
<dbReference type="OrthoDB" id="7171052at2"/>
<dbReference type="SUPFAM" id="SSF51126">
    <property type="entry name" value="Pectin lyase-like"/>
    <property type="match status" value="1"/>
</dbReference>
<dbReference type="InterPro" id="IPR039513">
    <property type="entry name" value="PL-6"/>
</dbReference>
<dbReference type="Gene3D" id="2.160.20.10">
    <property type="entry name" value="Single-stranded right-handed beta-helix, Pectin lyase-like"/>
    <property type="match status" value="1"/>
</dbReference>
<feature type="chain" id="PRO_5017621274" evidence="1">
    <location>
        <begin position="20"/>
        <end position="791"/>
    </location>
</feature>
<dbReference type="CDD" id="cd14251">
    <property type="entry name" value="PL-6"/>
    <property type="match status" value="1"/>
</dbReference>
<protein>
    <submittedName>
        <fullName evidence="2">DUF1961 family protein</fullName>
    </submittedName>
</protein>
<name>A0A3E0UCA2_9GAMM</name>
<dbReference type="RefSeq" id="WP_115999031.1">
    <property type="nucleotide sequence ID" value="NZ_QUOV01000001.1"/>
</dbReference>